<evidence type="ECO:0000313" key="2">
    <source>
        <dbReference type="Proteomes" id="UP000217790"/>
    </source>
</evidence>
<dbReference type="OrthoDB" id="3065006at2759"/>
<sequence length="161" mass="17960">MAGFDAGACFALAFCSRYSCTAFAFWVLKFVVRAYAMYPIQNSDESSKVCKRLVWDENSVGIISLKDGIAIYMATGDPHPLSACDVSIQLERPLLAIHLHASRRRLYILCYGRLLHSGKRQESFGNCWPRLHTTESSPPVLIDLAQQTLTRSSLRSTVPTS</sequence>
<evidence type="ECO:0000313" key="1">
    <source>
        <dbReference type="EMBL" id="PBK98886.1"/>
    </source>
</evidence>
<dbReference type="InParanoid" id="A0A2H3EHY2"/>
<name>A0A2H3EHY2_ARMGA</name>
<dbReference type="EMBL" id="KZ293647">
    <property type="protein sequence ID" value="PBK98886.1"/>
    <property type="molecule type" value="Genomic_DNA"/>
</dbReference>
<protein>
    <submittedName>
        <fullName evidence="1">Uncharacterized protein</fullName>
    </submittedName>
</protein>
<organism evidence="1 2">
    <name type="scientific">Armillaria gallica</name>
    <name type="common">Bulbous honey fungus</name>
    <name type="synonym">Armillaria bulbosa</name>
    <dbReference type="NCBI Taxonomy" id="47427"/>
    <lineage>
        <taxon>Eukaryota</taxon>
        <taxon>Fungi</taxon>
        <taxon>Dikarya</taxon>
        <taxon>Basidiomycota</taxon>
        <taxon>Agaricomycotina</taxon>
        <taxon>Agaricomycetes</taxon>
        <taxon>Agaricomycetidae</taxon>
        <taxon>Agaricales</taxon>
        <taxon>Marasmiineae</taxon>
        <taxon>Physalacriaceae</taxon>
        <taxon>Armillaria</taxon>
    </lineage>
</organism>
<dbReference type="AlphaFoldDB" id="A0A2H3EHY2"/>
<keyword evidence="2" id="KW-1185">Reference proteome</keyword>
<reference evidence="2" key="1">
    <citation type="journal article" date="2017" name="Nat. Ecol. Evol.">
        <title>Genome expansion and lineage-specific genetic innovations in the forest pathogenic fungi Armillaria.</title>
        <authorList>
            <person name="Sipos G."/>
            <person name="Prasanna A.N."/>
            <person name="Walter M.C."/>
            <person name="O'Connor E."/>
            <person name="Balint B."/>
            <person name="Krizsan K."/>
            <person name="Kiss B."/>
            <person name="Hess J."/>
            <person name="Varga T."/>
            <person name="Slot J."/>
            <person name="Riley R."/>
            <person name="Boka B."/>
            <person name="Rigling D."/>
            <person name="Barry K."/>
            <person name="Lee J."/>
            <person name="Mihaltcheva S."/>
            <person name="LaButti K."/>
            <person name="Lipzen A."/>
            <person name="Waldron R."/>
            <person name="Moloney N.M."/>
            <person name="Sperisen C."/>
            <person name="Kredics L."/>
            <person name="Vagvoelgyi C."/>
            <person name="Patrignani A."/>
            <person name="Fitzpatrick D."/>
            <person name="Nagy I."/>
            <person name="Doyle S."/>
            <person name="Anderson J.B."/>
            <person name="Grigoriev I.V."/>
            <person name="Gueldener U."/>
            <person name="Muensterkoetter M."/>
            <person name="Nagy L.G."/>
        </authorList>
    </citation>
    <scope>NUCLEOTIDE SEQUENCE [LARGE SCALE GENOMIC DNA]</scope>
    <source>
        <strain evidence="2">Ar21-2</strain>
    </source>
</reference>
<proteinExistence type="predicted"/>
<dbReference type="Proteomes" id="UP000217790">
    <property type="component" value="Unassembled WGS sequence"/>
</dbReference>
<accession>A0A2H3EHY2</accession>
<gene>
    <name evidence="1" type="ORF">ARMGADRAFT_482365</name>
</gene>